<evidence type="ECO:0000259" key="2">
    <source>
        <dbReference type="Pfam" id="PF13843"/>
    </source>
</evidence>
<dbReference type="AlphaFoldDB" id="A0A922MER1"/>
<proteinExistence type="predicted"/>
<accession>A0A922MER1</accession>
<dbReference type="Proteomes" id="UP000814243">
    <property type="component" value="Unassembled WGS sequence"/>
</dbReference>
<feature type="compositionally biased region" description="Low complexity" evidence="1">
    <location>
        <begin position="100"/>
        <end position="111"/>
    </location>
</feature>
<feature type="domain" description="PiggyBac transposable element-derived protein" evidence="2">
    <location>
        <begin position="150"/>
        <end position="245"/>
    </location>
</feature>
<sequence>MSSRPTRSASRLPHLSNEELENILVQFEDSEDGLDYSDDDDVADPSYILEQNNPYLRQDSDEEPEAINLENQENDILPPISENNTSTTIHPYETPPTVPEPSTSSVSISRSTRVPKTNVIWKTKNLELNEDQERFRGSSKLPNEILELQTPYQVFSYLFTDDIVDLIRDETNLYSVQKDASRPISVTSQEIRQFVGIIYFMSIIHLPNVRTYWSEKFGYSHIRETMTLKRFELLRETLHFNDNSKMLPYEIAETLVKYKRVNRLKRTSDVEALIQDKKKKGPCQYIPPKDVRLDQLGHWPAWTVKRLRCKYPGCTGTAQTECEKCGIALCFNKNNNCFKSFHIS</sequence>
<dbReference type="EMBL" id="JACEFF010000572">
    <property type="protein sequence ID" value="KAH9635094.1"/>
    <property type="molecule type" value="Genomic_DNA"/>
</dbReference>
<organism evidence="3 4">
    <name type="scientific">Spodoptera exigua</name>
    <name type="common">Beet armyworm</name>
    <name type="synonym">Noctua fulgens</name>
    <dbReference type="NCBI Taxonomy" id="7107"/>
    <lineage>
        <taxon>Eukaryota</taxon>
        <taxon>Metazoa</taxon>
        <taxon>Ecdysozoa</taxon>
        <taxon>Arthropoda</taxon>
        <taxon>Hexapoda</taxon>
        <taxon>Insecta</taxon>
        <taxon>Pterygota</taxon>
        <taxon>Neoptera</taxon>
        <taxon>Endopterygota</taxon>
        <taxon>Lepidoptera</taxon>
        <taxon>Glossata</taxon>
        <taxon>Ditrysia</taxon>
        <taxon>Noctuoidea</taxon>
        <taxon>Noctuidae</taxon>
        <taxon>Amphipyrinae</taxon>
        <taxon>Spodoptera</taxon>
    </lineage>
</organism>
<evidence type="ECO:0000313" key="4">
    <source>
        <dbReference type="Proteomes" id="UP000814243"/>
    </source>
</evidence>
<feature type="region of interest" description="Disordered" evidence="1">
    <location>
        <begin position="28"/>
        <end position="111"/>
    </location>
</feature>
<dbReference type="PANTHER" id="PTHR47272">
    <property type="entry name" value="DDE_TNP_1_7 DOMAIN-CONTAINING PROTEIN"/>
    <property type="match status" value="1"/>
</dbReference>
<name>A0A922MER1_SPOEX</name>
<reference evidence="3" key="1">
    <citation type="journal article" date="2021" name="G3 (Bethesda)">
        <title>Genome and transcriptome analysis of the beet armyworm Spodoptera exigua reveals targets for pest control. .</title>
        <authorList>
            <person name="Simon S."/>
            <person name="Breeschoten T."/>
            <person name="Jansen H.J."/>
            <person name="Dirks R.P."/>
            <person name="Schranz M.E."/>
            <person name="Ros V.I.D."/>
        </authorList>
    </citation>
    <scope>NUCLEOTIDE SEQUENCE</scope>
    <source>
        <strain evidence="3">TB_SE_WUR_2020</strain>
    </source>
</reference>
<dbReference type="InterPro" id="IPR029526">
    <property type="entry name" value="PGBD"/>
</dbReference>
<dbReference type="Pfam" id="PF13843">
    <property type="entry name" value="DDE_Tnp_1_7"/>
    <property type="match status" value="1"/>
</dbReference>
<evidence type="ECO:0000313" key="3">
    <source>
        <dbReference type="EMBL" id="KAH9635094.1"/>
    </source>
</evidence>
<feature type="compositionally biased region" description="Acidic residues" evidence="1">
    <location>
        <begin position="28"/>
        <end position="43"/>
    </location>
</feature>
<protein>
    <recommendedName>
        <fullName evidence="2">PiggyBac transposable element-derived protein domain-containing protein</fullName>
    </recommendedName>
</protein>
<dbReference type="PANTHER" id="PTHR47272:SF1">
    <property type="entry name" value="PIGGYBAC TRANSPOSABLE ELEMENT-DERIVED PROTEIN 3-LIKE"/>
    <property type="match status" value="1"/>
</dbReference>
<gene>
    <name evidence="3" type="ORF">HF086_000815</name>
</gene>
<comment type="caution">
    <text evidence="3">The sequence shown here is derived from an EMBL/GenBank/DDBJ whole genome shotgun (WGS) entry which is preliminary data.</text>
</comment>
<evidence type="ECO:0000256" key="1">
    <source>
        <dbReference type="SAM" id="MobiDB-lite"/>
    </source>
</evidence>